<reference evidence="2 3" key="1">
    <citation type="journal article" date="2023" name="Mol. Biol. Evol.">
        <title>Genomics of Secondarily Temperate Adaptation in the Only Non-Antarctic Icefish.</title>
        <authorList>
            <person name="Rivera-Colon A.G."/>
            <person name="Rayamajhi N."/>
            <person name="Minhas B.F."/>
            <person name="Madrigal G."/>
            <person name="Bilyk K.T."/>
            <person name="Yoon V."/>
            <person name="Hune M."/>
            <person name="Gregory S."/>
            <person name="Cheng C.H.C."/>
            <person name="Catchen J.M."/>
        </authorList>
    </citation>
    <scope>NUCLEOTIDE SEQUENCE [LARGE SCALE GENOMIC DNA]</scope>
    <source>
        <strain evidence="2">JC2023a</strain>
    </source>
</reference>
<dbReference type="AlphaFoldDB" id="A0AAN8B7Y9"/>
<accession>A0AAN8B7Y9</accession>
<gene>
    <name evidence="2" type="ORF">CesoFtcFv8_023319</name>
</gene>
<protein>
    <submittedName>
        <fullName evidence="2">Uncharacterized protein</fullName>
    </submittedName>
</protein>
<keyword evidence="3" id="KW-1185">Reference proteome</keyword>
<evidence type="ECO:0000313" key="2">
    <source>
        <dbReference type="EMBL" id="KAK5880271.1"/>
    </source>
</evidence>
<dbReference type="Proteomes" id="UP001335648">
    <property type="component" value="Unassembled WGS sequence"/>
</dbReference>
<evidence type="ECO:0000313" key="3">
    <source>
        <dbReference type="Proteomes" id="UP001335648"/>
    </source>
</evidence>
<organism evidence="2 3">
    <name type="scientific">Champsocephalus esox</name>
    <name type="common">pike icefish</name>
    <dbReference type="NCBI Taxonomy" id="159716"/>
    <lineage>
        <taxon>Eukaryota</taxon>
        <taxon>Metazoa</taxon>
        <taxon>Chordata</taxon>
        <taxon>Craniata</taxon>
        <taxon>Vertebrata</taxon>
        <taxon>Euteleostomi</taxon>
        <taxon>Actinopterygii</taxon>
        <taxon>Neopterygii</taxon>
        <taxon>Teleostei</taxon>
        <taxon>Neoteleostei</taxon>
        <taxon>Acanthomorphata</taxon>
        <taxon>Eupercaria</taxon>
        <taxon>Perciformes</taxon>
        <taxon>Notothenioidei</taxon>
        <taxon>Channichthyidae</taxon>
        <taxon>Champsocephalus</taxon>
    </lineage>
</organism>
<name>A0AAN8B7Y9_9TELE</name>
<evidence type="ECO:0000256" key="1">
    <source>
        <dbReference type="SAM" id="MobiDB-lite"/>
    </source>
</evidence>
<feature type="region of interest" description="Disordered" evidence="1">
    <location>
        <begin position="33"/>
        <end position="56"/>
    </location>
</feature>
<sequence>MASLRLPIQCVDNAEGFSPVVVYGDETFDFYDQQDAAQQHASEEGPYSSVRPFRPDRYENQDAAGLSAGLYEEQNLPVRCVDNADGFPPVVFYGDETFESDAVLRHATGEGPDSTVRPFQSERRWFECRVGQNVDEF</sequence>
<proteinExistence type="predicted"/>
<comment type="caution">
    <text evidence="2">The sequence shown here is derived from an EMBL/GenBank/DDBJ whole genome shotgun (WGS) entry which is preliminary data.</text>
</comment>
<dbReference type="EMBL" id="JAULUE010002064">
    <property type="protein sequence ID" value="KAK5880271.1"/>
    <property type="molecule type" value="Genomic_DNA"/>
</dbReference>